<evidence type="ECO:0000313" key="2">
    <source>
        <dbReference type="EMBL" id="ETK88723.1"/>
    </source>
</evidence>
<evidence type="ECO:0000256" key="1">
    <source>
        <dbReference type="SAM" id="MobiDB-lite"/>
    </source>
</evidence>
<dbReference type="Proteomes" id="UP000053236">
    <property type="component" value="Unassembled WGS sequence"/>
</dbReference>
<name>W2H0B5_PHYNI</name>
<dbReference type="EMBL" id="KI672410">
    <property type="protein sequence ID" value="ETL42113.1"/>
    <property type="molecule type" value="Genomic_DNA"/>
</dbReference>
<dbReference type="Proteomes" id="UP000053864">
    <property type="component" value="Unassembled WGS sequence"/>
</dbReference>
<accession>W2H0B5</accession>
<protein>
    <submittedName>
        <fullName evidence="2">Uncharacterized protein</fullName>
    </submittedName>
</protein>
<organism evidence="2">
    <name type="scientific">Phytophthora nicotianae</name>
    <name type="common">Potato buckeye rot agent</name>
    <name type="synonym">Phytophthora parasitica</name>
    <dbReference type="NCBI Taxonomy" id="4792"/>
    <lineage>
        <taxon>Eukaryota</taxon>
        <taxon>Sar</taxon>
        <taxon>Stramenopiles</taxon>
        <taxon>Oomycota</taxon>
        <taxon>Peronosporomycetes</taxon>
        <taxon>Peronosporales</taxon>
        <taxon>Peronosporaceae</taxon>
        <taxon>Phytophthora</taxon>
    </lineage>
</organism>
<gene>
    <name evidence="2" type="ORF">L915_07063</name>
    <name evidence="3" type="ORF">L916_07017</name>
</gene>
<evidence type="ECO:0000313" key="3">
    <source>
        <dbReference type="EMBL" id="ETL42113.1"/>
    </source>
</evidence>
<reference evidence="3 4" key="2">
    <citation type="submission" date="2013-11" db="EMBL/GenBank/DDBJ databases">
        <title>The Genome Sequence of Phytophthora parasitica CJ05E6.</title>
        <authorList>
            <consortium name="The Broad Institute Genomics Platform"/>
            <person name="Russ C."/>
            <person name="Tyler B."/>
            <person name="Panabieres F."/>
            <person name="Shan W."/>
            <person name="Tripathy S."/>
            <person name="Grunwald N."/>
            <person name="Machado M."/>
            <person name="Johnson C.S."/>
            <person name="Arredondo F."/>
            <person name="Hong C."/>
            <person name="Coffey M."/>
            <person name="Young S.K."/>
            <person name="Zeng Q."/>
            <person name="Gargeya S."/>
            <person name="Fitzgerald M."/>
            <person name="Abouelleil A."/>
            <person name="Alvarado L."/>
            <person name="Chapman S.B."/>
            <person name="Gainer-Dewar J."/>
            <person name="Goldberg J."/>
            <person name="Griggs A."/>
            <person name="Gujja S."/>
            <person name="Hansen M."/>
            <person name="Howarth C."/>
            <person name="Imamovic A."/>
            <person name="Ireland A."/>
            <person name="Larimer J."/>
            <person name="McCowan C."/>
            <person name="Murphy C."/>
            <person name="Pearson M."/>
            <person name="Poon T.W."/>
            <person name="Priest M."/>
            <person name="Roberts A."/>
            <person name="Saif S."/>
            <person name="Shea T."/>
            <person name="Sykes S."/>
            <person name="Wortman J."/>
            <person name="Nusbaum C."/>
            <person name="Birren B."/>
        </authorList>
    </citation>
    <scope>NUCLEOTIDE SEQUENCE [LARGE SCALE GENOMIC DNA]</scope>
    <source>
        <strain evidence="3 4">CJ05E6</strain>
    </source>
</reference>
<feature type="compositionally biased region" description="Basic and acidic residues" evidence="1">
    <location>
        <begin position="1"/>
        <end position="10"/>
    </location>
</feature>
<dbReference type="AlphaFoldDB" id="W2H0B5"/>
<evidence type="ECO:0000313" key="4">
    <source>
        <dbReference type="Proteomes" id="UP000053864"/>
    </source>
</evidence>
<proteinExistence type="predicted"/>
<sequence>MPANKPEARRALGRNHGMDGPWLRPTVCAA</sequence>
<feature type="region of interest" description="Disordered" evidence="1">
    <location>
        <begin position="1"/>
        <end position="30"/>
    </location>
</feature>
<dbReference type="EMBL" id="KI685830">
    <property type="protein sequence ID" value="ETK88723.1"/>
    <property type="molecule type" value="Genomic_DNA"/>
</dbReference>
<reference evidence="2" key="1">
    <citation type="submission" date="2013-11" db="EMBL/GenBank/DDBJ databases">
        <title>The Genome Sequence of Phytophthora parasitica CJ02B3.</title>
        <authorList>
            <consortium name="The Broad Institute Genomics Platform"/>
            <person name="Russ C."/>
            <person name="Tyler B."/>
            <person name="Panabieres F."/>
            <person name="Shan W."/>
            <person name="Tripathy S."/>
            <person name="Grunwald N."/>
            <person name="Machado M."/>
            <person name="Johnson C.S."/>
            <person name="Arredondo F."/>
            <person name="Hong C."/>
            <person name="Coffey M."/>
            <person name="Young S.K."/>
            <person name="Zeng Q."/>
            <person name="Gargeya S."/>
            <person name="Fitzgerald M."/>
            <person name="Abouelleil A."/>
            <person name="Alvarado L."/>
            <person name="Chapman S.B."/>
            <person name="Gainer-Dewar J."/>
            <person name="Goldberg J."/>
            <person name="Griggs A."/>
            <person name="Gujja S."/>
            <person name="Hansen M."/>
            <person name="Howarth C."/>
            <person name="Imamovic A."/>
            <person name="Ireland A."/>
            <person name="Larimer J."/>
            <person name="McCowan C."/>
            <person name="Murphy C."/>
            <person name="Pearson M."/>
            <person name="Poon T.W."/>
            <person name="Priest M."/>
            <person name="Roberts A."/>
            <person name="Saif S."/>
            <person name="Shea T."/>
            <person name="Sykes S."/>
            <person name="Wortman J."/>
            <person name="Nusbaum C."/>
            <person name="Birren B."/>
        </authorList>
    </citation>
    <scope>NUCLEOTIDE SEQUENCE [LARGE SCALE GENOMIC DNA]</scope>
    <source>
        <strain evidence="2">CJ02B3</strain>
    </source>
</reference>